<dbReference type="Proteomes" id="UP000273443">
    <property type="component" value="Chromosome"/>
</dbReference>
<dbReference type="Proteomes" id="UP000269431">
    <property type="component" value="Chromosome"/>
</dbReference>
<dbReference type="EMBL" id="CP033236">
    <property type="protein sequence ID" value="AZF71950.1"/>
    <property type="molecule type" value="Genomic_DNA"/>
</dbReference>
<organism evidence="5 17">
    <name type="scientific">Saccharolobus solfataricus</name>
    <name type="common">Sulfolobus solfataricus</name>
    <dbReference type="NCBI Taxonomy" id="2287"/>
    <lineage>
        <taxon>Archaea</taxon>
        <taxon>Thermoproteota</taxon>
        <taxon>Thermoprotei</taxon>
        <taxon>Sulfolobales</taxon>
        <taxon>Sulfolobaceae</taxon>
        <taxon>Saccharolobus</taxon>
    </lineage>
</organism>
<evidence type="ECO:0000313" key="14">
    <source>
        <dbReference type="EMBL" id="SAI85756.1"/>
    </source>
</evidence>
<dbReference type="InterPro" id="IPR022002">
    <property type="entry name" value="ChsH2_Znr"/>
</dbReference>
<dbReference type="Proteomes" id="UP000594632">
    <property type="component" value="Chromosome"/>
</dbReference>
<dbReference type="EMBL" id="CP011057">
    <property type="protein sequence ID" value="AKA80250.1"/>
    <property type="molecule type" value="Genomic_DNA"/>
</dbReference>
<dbReference type="RefSeq" id="WP_009988836.1">
    <property type="nucleotide sequence ID" value="NZ_CP011055.2"/>
</dbReference>
<reference evidence="19 20" key="4">
    <citation type="journal article" date="2018" name="Proc. Natl. Acad. Sci. U.S.A.">
        <title>Nonmutational mechanism of inheritance in the Archaeon Sulfolobus solfataricus.</title>
        <authorList>
            <person name="Payne S."/>
            <person name="McCarthy S."/>
            <person name="Johnson T."/>
            <person name="North E."/>
            <person name="Blum P."/>
        </authorList>
    </citation>
    <scope>NUCLEOTIDE SEQUENCE [LARGE SCALE GENOMIC DNA]</scope>
    <source>
        <strain evidence="7 19">SARC-H</strain>
        <strain evidence="8 23">SARC-I</strain>
        <strain evidence="10 24">SARC-N</strain>
        <strain evidence="11 25">SARC-O</strain>
        <strain evidence="12 20">SUL120</strain>
        <strain evidence="6 21">SULG</strain>
        <strain evidence="9 22">SULM</strain>
    </source>
</reference>
<dbReference type="EMBL" id="CP011055">
    <property type="protein sequence ID" value="AKA74864.1"/>
    <property type="molecule type" value="Genomic_DNA"/>
</dbReference>
<dbReference type="EMBL" id="CP033240">
    <property type="protein sequence ID" value="AZF82392.1"/>
    <property type="molecule type" value="Genomic_DNA"/>
</dbReference>
<dbReference type="KEGG" id="ssoa:SULA_2805"/>
<dbReference type="OMA" id="TAAYCPK"/>
<evidence type="ECO:0000313" key="9">
    <source>
        <dbReference type="EMBL" id="AZF77181.1"/>
    </source>
</evidence>
<dbReference type="PANTHER" id="PTHR34075">
    <property type="entry name" value="BLR3430 PROTEIN"/>
    <property type="match status" value="1"/>
</dbReference>
<dbReference type="Pfam" id="PF01796">
    <property type="entry name" value="OB_ChsH2_C"/>
    <property type="match status" value="1"/>
</dbReference>
<protein>
    <submittedName>
        <fullName evidence="14">DNA-binding protein</fullName>
    </submittedName>
    <submittedName>
        <fullName evidence="5">Zn-ribbon domain-containing OB-fold protein</fullName>
    </submittedName>
</protein>
<evidence type="ECO:0000313" key="15">
    <source>
        <dbReference type="Proteomes" id="UP000033057"/>
    </source>
</evidence>
<dbReference type="EMBL" id="CP033235">
    <property type="protein sequence ID" value="AZF69330.1"/>
    <property type="molecule type" value="Genomic_DNA"/>
</dbReference>
<reference evidence="13 26" key="6">
    <citation type="journal article" date="2020" name="Nat. Commun.">
        <title>The structures of two archaeal type IV pili illuminate evolutionary relationships.</title>
        <authorList>
            <person name="Wang F."/>
            <person name="Baquero D.P."/>
            <person name="Su Z."/>
            <person name="Beltran L.C."/>
            <person name="Prangishvili D."/>
            <person name="Krupovic M."/>
            <person name="Egelman E.H."/>
        </authorList>
    </citation>
    <scope>NUCLEOTIDE SEQUENCE [LARGE SCALE GENOMIC DNA]</scope>
    <source>
        <strain evidence="13 26">POZ149</strain>
    </source>
</reference>
<dbReference type="SMR" id="A0A0E3MIP4"/>
<evidence type="ECO:0000313" key="8">
    <source>
        <dbReference type="EMBL" id="AZF74570.1"/>
    </source>
</evidence>
<evidence type="ECO:0000313" key="22">
    <source>
        <dbReference type="Proteomes" id="UP000273443"/>
    </source>
</evidence>
<evidence type="ECO:0000313" key="12">
    <source>
        <dbReference type="EMBL" id="AZF84998.1"/>
    </source>
</evidence>
<evidence type="ECO:0000313" key="23">
    <source>
        <dbReference type="Proteomes" id="UP000275843"/>
    </source>
</evidence>
<evidence type="ECO:0000313" key="20">
    <source>
        <dbReference type="Proteomes" id="UP000269431"/>
    </source>
</evidence>
<evidence type="ECO:0000313" key="21">
    <source>
        <dbReference type="Proteomes" id="UP000273194"/>
    </source>
</evidence>
<evidence type="ECO:0000313" key="17">
    <source>
        <dbReference type="Proteomes" id="UP000033106"/>
    </source>
</evidence>
<evidence type="ECO:0000313" key="24">
    <source>
        <dbReference type="Proteomes" id="UP000278715"/>
    </source>
</evidence>
<dbReference type="Proteomes" id="UP000282269">
    <property type="component" value="Chromosome"/>
</dbReference>
<dbReference type="PANTHER" id="PTHR34075:SF4">
    <property type="entry name" value="DUF35 DOMAIN-CONTAINING PROTEIN"/>
    <property type="match status" value="1"/>
</dbReference>
<gene>
    <name evidence="13" type="ORF">HFC64_05690</name>
    <name evidence="14" type="ORF">SSOP1_2202</name>
    <name evidence="5" type="ORF">SULA_2805</name>
    <name evidence="3" type="ORF">SULB_2806</name>
    <name evidence="4" type="ORF">SULC_2803</name>
    <name evidence="6" type="ORF">SULG_14290</name>
    <name evidence="7" type="ORF">SULH_14290</name>
    <name evidence="8" type="ORF">SULI_14290</name>
    <name evidence="9" type="ORF">SULM_14220</name>
    <name evidence="10" type="ORF">SULN_14210</name>
    <name evidence="11" type="ORF">SULO_14230</name>
    <name evidence="12" type="ORF">SULZ_14310</name>
</gene>
<evidence type="ECO:0000313" key="5">
    <source>
        <dbReference type="EMBL" id="AKA80250.1"/>
    </source>
</evidence>
<dbReference type="Pfam" id="PF12172">
    <property type="entry name" value="zf-ChsH2"/>
    <property type="match status" value="1"/>
</dbReference>
<dbReference type="GO" id="GO:0003677">
    <property type="term" value="F:DNA binding"/>
    <property type="evidence" value="ECO:0007669"/>
    <property type="project" value="UniProtKB-KW"/>
</dbReference>
<evidence type="ECO:0000259" key="1">
    <source>
        <dbReference type="Pfam" id="PF01796"/>
    </source>
</evidence>
<dbReference type="Gene3D" id="2.40.50.140">
    <property type="entry name" value="Nucleic acid-binding proteins"/>
    <property type="match status" value="1"/>
</dbReference>
<evidence type="ECO:0000259" key="2">
    <source>
        <dbReference type="Pfam" id="PF12172"/>
    </source>
</evidence>
<dbReference type="InterPro" id="IPR002878">
    <property type="entry name" value="ChsH2_C"/>
</dbReference>
<dbReference type="EMBL" id="CP033238">
    <property type="protein sequence ID" value="AZF77181.1"/>
    <property type="molecule type" value="Genomic_DNA"/>
</dbReference>
<dbReference type="Proteomes" id="UP000033106">
    <property type="component" value="Chromosome"/>
</dbReference>
<dbReference type="Proteomes" id="UP000273194">
    <property type="component" value="Chromosome"/>
</dbReference>
<evidence type="ECO:0000313" key="18">
    <source>
        <dbReference type="Proteomes" id="UP000076770"/>
    </source>
</evidence>
<evidence type="ECO:0000313" key="13">
    <source>
        <dbReference type="EMBL" id="QPG49376.1"/>
    </source>
</evidence>
<evidence type="ECO:0000313" key="25">
    <source>
        <dbReference type="Proteomes" id="UP000282269"/>
    </source>
</evidence>
<evidence type="ECO:0000313" key="10">
    <source>
        <dbReference type="EMBL" id="AZF79786.1"/>
    </source>
</evidence>
<evidence type="ECO:0000313" key="19">
    <source>
        <dbReference type="Proteomes" id="UP000267993"/>
    </source>
</evidence>
<reference evidence="14" key="3">
    <citation type="submission" date="2016-04" db="EMBL/GenBank/DDBJ databases">
        <authorList>
            <person name="Evans L.H."/>
            <person name="Alamgir A."/>
            <person name="Owens N."/>
            <person name="Weber N.D."/>
            <person name="Virtaneva K."/>
            <person name="Barbian K."/>
            <person name="Babar A."/>
            <person name="Rosenke K."/>
        </authorList>
    </citation>
    <scope>NUCLEOTIDE SEQUENCE</scope>
    <source>
        <strain evidence="14">P1</strain>
    </source>
</reference>
<dbReference type="SUPFAM" id="SSF50249">
    <property type="entry name" value="Nucleic acid-binding proteins"/>
    <property type="match status" value="1"/>
</dbReference>
<dbReference type="KEGG" id="ssol:SULB_2806"/>
<dbReference type="EMBL" id="LT549890">
    <property type="protein sequence ID" value="SAI85756.1"/>
    <property type="molecule type" value="Genomic_DNA"/>
</dbReference>
<feature type="domain" description="ChsH2 C-terminal OB-fold" evidence="1">
    <location>
        <begin position="74"/>
        <end position="131"/>
    </location>
</feature>
<feature type="domain" description="ChsH2 rubredoxin-like zinc ribbon" evidence="2">
    <location>
        <begin position="36"/>
        <end position="68"/>
    </location>
</feature>
<dbReference type="InterPro" id="IPR052513">
    <property type="entry name" value="Thioester_dehydratase-like"/>
</dbReference>
<dbReference type="EMBL" id="CP033237">
    <property type="protein sequence ID" value="AZF74570.1"/>
    <property type="molecule type" value="Genomic_DNA"/>
</dbReference>
<evidence type="ECO:0000313" key="26">
    <source>
        <dbReference type="Proteomes" id="UP000594632"/>
    </source>
</evidence>
<dbReference type="Proteomes" id="UP000275843">
    <property type="component" value="Chromosome"/>
</dbReference>
<dbReference type="EMBL" id="CP011056">
    <property type="protein sequence ID" value="AKA77560.1"/>
    <property type="molecule type" value="Genomic_DNA"/>
</dbReference>
<evidence type="ECO:0000313" key="6">
    <source>
        <dbReference type="EMBL" id="AZF69330.1"/>
    </source>
</evidence>
<dbReference type="OrthoDB" id="9573at2157"/>
<dbReference type="EMBL" id="CP033239">
    <property type="protein sequence ID" value="AZF79786.1"/>
    <property type="molecule type" value="Genomic_DNA"/>
</dbReference>
<dbReference type="KEGG" id="ssof:SULC_2803"/>
<dbReference type="Gene3D" id="6.10.30.10">
    <property type="match status" value="1"/>
</dbReference>
<reference evidence="15 16" key="1">
    <citation type="journal article" date="2015" name="Genome Announc.">
        <title>Complete Genome Sequence of Sulfolobus solfataricus Strain 98/2 and Evolved Derivatives.</title>
        <authorList>
            <person name="McCarthy S."/>
            <person name="Gradnigo J."/>
            <person name="Johnson T."/>
            <person name="Payne S."/>
            <person name="Lipzen A."/>
            <person name="Martin J."/>
            <person name="Schackwitz W."/>
            <person name="Moriyama E."/>
            <person name="Blum P."/>
        </authorList>
    </citation>
    <scope>NUCLEOTIDE SEQUENCE [LARGE SCALE GENOMIC DNA]</scope>
    <source>
        <strain evidence="15">98/2 SULC</strain>
        <strain evidence="3">SARC-B</strain>
        <strain evidence="4">SARC-C</strain>
        <strain evidence="5 17">SULA</strain>
        <strain evidence="16">SULB</strain>
    </source>
</reference>
<evidence type="ECO:0000313" key="7">
    <source>
        <dbReference type="EMBL" id="AZF71950.1"/>
    </source>
</evidence>
<sequence>MSWEKSGKEGSLLRWYDVMEAERYEYTVGPAGEQFFNGLKQNKIIGSKCSKCGRIFVPARSYCEHCFVKIENYVEINKDEAYVDSYTIIYNDDEGNKLAQPVYIALIRFPNIEGGLLCYAEGNVKVGAKAKILSFQWPLRVKVD</sequence>
<dbReference type="AlphaFoldDB" id="A0A0E3MIP4"/>
<name>A0A0E3MIP4_SACSO</name>
<dbReference type="Proteomes" id="UP000033057">
    <property type="component" value="Chromosome"/>
</dbReference>
<dbReference type="GeneID" id="44130773"/>
<dbReference type="Proteomes" id="UP000033085">
    <property type="component" value="Chromosome"/>
</dbReference>
<dbReference type="InterPro" id="IPR012340">
    <property type="entry name" value="NA-bd_OB-fold"/>
</dbReference>
<dbReference type="Proteomes" id="UP000267993">
    <property type="component" value="Chromosome"/>
</dbReference>
<keyword evidence="14" id="KW-0238">DNA-binding</keyword>
<reference evidence="5" key="5">
    <citation type="submission" date="2018-10" db="EMBL/GenBank/DDBJ databases">
        <authorList>
            <person name="McCarthy S."/>
            <person name="Gradnigo J."/>
            <person name="Johnson T."/>
            <person name="Payne S."/>
            <person name="Lipzen A."/>
            <person name="Schackwitz W."/>
            <person name="Martin J."/>
            <person name="Moriyama E."/>
            <person name="Blum P."/>
        </authorList>
    </citation>
    <scope>NUCLEOTIDE SEQUENCE</scope>
    <source>
        <strain evidence="3">SARC-B</strain>
        <strain evidence="4">SARC-C</strain>
        <strain evidence="5">SULA</strain>
    </source>
</reference>
<dbReference type="EMBL" id="CP033241">
    <property type="protein sequence ID" value="AZF84998.1"/>
    <property type="molecule type" value="Genomic_DNA"/>
</dbReference>
<evidence type="ECO:0000313" key="4">
    <source>
        <dbReference type="EMBL" id="AKA77560.1"/>
    </source>
</evidence>
<reference evidence="18" key="2">
    <citation type="submission" date="2016-04" db="EMBL/GenBank/DDBJ databases">
        <authorList>
            <person name="Shah S.A."/>
            <person name="Garrett R.A."/>
        </authorList>
    </citation>
    <scope>NUCLEOTIDE SEQUENCE [LARGE SCALE GENOMIC DNA]</scope>
    <source>
        <strain evidence="18">ATCC 35091 / DSM 1616 / JCM 8930 / NBRC 15331 / P1</strain>
    </source>
</reference>
<accession>A0A0E3MIP4</accession>
<dbReference type="Proteomes" id="UP000278715">
    <property type="component" value="Chromosome"/>
</dbReference>
<dbReference type="EMBL" id="CP050869">
    <property type="protein sequence ID" value="QPG49376.1"/>
    <property type="molecule type" value="Genomic_DNA"/>
</dbReference>
<evidence type="ECO:0000313" key="11">
    <source>
        <dbReference type="EMBL" id="AZF82392.1"/>
    </source>
</evidence>
<dbReference type="PATRIC" id="fig|2287.6.peg.2996"/>
<dbReference type="Proteomes" id="UP000076770">
    <property type="component" value="Chromosome i"/>
</dbReference>
<dbReference type="GeneID" id="1453575"/>
<evidence type="ECO:0000313" key="3">
    <source>
        <dbReference type="EMBL" id="AKA74864.1"/>
    </source>
</evidence>
<proteinExistence type="predicted"/>
<evidence type="ECO:0000313" key="16">
    <source>
        <dbReference type="Proteomes" id="UP000033085"/>
    </source>
</evidence>